<sequence>MNILPQENDYTTLKIVRKLKDELGFSEEEHKKLNFKHEDGGLLWNDGLADKEVEIGEKATDIITDAFKQLNRSKKLHADHVSLYERFVKE</sequence>
<accession>A0A6M3JVP5</accession>
<name>A0A6M3JVP5_9ZZZZ</name>
<dbReference type="EMBL" id="MT142071">
    <property type="protein sequence ID" value="QJA74060.1"/>
    <property type="molecule type" value="Genomic_DNA"/>
</dbReference>
<gene>
    <name evidence="1" type="ORF">MM415A02111_0008</name>
</gene>
<organism evidence="1">
    <name type="scientific">viral metagenome</name>
    <dbReference type="NCBI Taxonomy" id="1070528"/>
    <lineage>
        <taxon>unclassified sequences</taxon>
        <taxon>metagenomes</taxon>
        <taxon>organismal metagenomes</taxon>
    </lineage>
</organism>
<evidence type="ECO:0000313" key="1">
    <source>
        <dbReference type="EMBL" id="QJA74060.1"/>
    </source>
</evidence>
<protein>
    <submittedName>
        <fullName evidence="1">Uncharacterized protein</fullName>
    </submittedName>
</protein>
<proteinExistence type="predicted"/>
<dbReference type="AlphaFoldDB" id="A0A6M3JVP5"/>
<reference evidence="1" key="1">
    <citation type="submission" date="2020-03" db="EMBL/GenBank/DDBJ databases">
        <title>The deep terrestrial virosphere.</title>
        <authorList>
            <person name="Holmfeldt K."/>
            <person name="Nilsson E."/>
            <person name="Simone D."/>
            <person name="Lopez-Fernandez M."/>
            <person name="Wu X."/>
            <person name="de Brujin I."/>
            <person name="Lundin D."/>
            <person name="Andersson A."/>
            <person name="Bertilsson S."/>
            <person name="Dopson M."/>
        </authorList>
    </citation>
    <scope>NUCLEOTIDE SEQUENCE</scope>
    <source>
        <strain evidence="1">MM415A02111</strain>
    </source>
</reference>